<proteinExistence type="predicted"/>
<dbReference type="AlphaFoldDB" id="A0AAF0BN31"/>
<dbReference type="Proteomes" id="UP001217500">
    <property type="component" value="Chromosome"/>
</dbReference>
<organism evidence="3 4">
    <name type="scientific">Gimibacter soli</name>
    <dbReference type="NCBI Taxonomy" id="3024400"/>
    <lineage>
        <taxon>Bacteria</taxon>
        <taxon>Pseudomonadati</taxon>
        <taxon>Pseudomonadota</taxon>
        <taxon>Alphaproteobacteria</taxon>
        <taxon>Kordiimonadales</taxon>
        <taxon>Temperatibacteraceae</taxon>
        <taxon>Gimibacter</taxon>
    </lineage>
</organism>
<feature type="compositionally biased region" description="Low complexity" evidence="1">
    <location>
        <begin position="152"/>
        <end position="171"/>
    </location>
</feature>
<evidence type="ECO:0000256" key="1">
    <source>
        <dbReference type="SAM" id="MobiDB-lite"/>
    </source>
</evidence>
<gene>
    <name evidence="3" type="ORF">PH603_06440</name>
</gene>
<keyword evidence="3" id="KW-0966">Cell projection</keyword>
<evidence type="ECO:0000259" key="2">
    <source>
        <dbReference type="Pfam" id="PF02120"/>
    </source>
</evidence>
<dbReference type="CDD" id="cd17470">
    <property type="entry name" value="T3SS_Flik_C"/>
    <property type="match status" value="1"/>
</dbReference>
<protein>
    <submittedName>
        <fullName evidence="3">Flagellar hook-length control protein FliK</fullName>
    </submittedName>
</protein>
<feature type="compositionally biased region" description="Low complexity" evidence="1">
    <location>
        <begin position="310"/>
        <end position="333"/>
    </location>
</feature>
<keyword evidence="4" id="KW-1185">Reference proteome</keyword>
<accession>A0AAF0BN31</accession>
<keyword evidence="3" id="KW-0969">Cilium</keyword>
<dbReference type="EMBL" id="CP116805">
    <property type="protein sequence ID" value="WCL55396.1"/>
    <property type="molecule type" value="Genomic_DNA"/>
</dbReference>
<keyword evidence="3" id="KW-0282">Flagellum</keyword>
<sequence>MNPIDQMMQMFGASSSGMLSAFMGTKANGQGAAGQSFADMLTGVTATAAPGKFANGQLLEGTDAAGMSASDYMFAIGPYSYTTVQSDAPVALPDMLGVGETGAEDGTADANIDAGSDTIDTSVPTTAGNGAVPAASAATPEAQADTQSGTGQPAPEVAVAPAKATAQPAATDKVAAPTETASSIPAKAAATETVEADADTTVDIDLAADDATAAPATDSEGEGDTGSDADAALAAERAANAARAQSVPHPKPADVNYASVTADTLDEPVADLPAQASDTARAHATAAKSKAPSSPDLMPSVTELADEAAAEAAPALAQAQTGQQKSANANANGKAKSAAAQAAAGNGSASGQQAASTDVAAATQQTHDAARTPGRDTGLLLASNDRPAASSTPESLTGQSDTSGQSMIGGGLTTLKGETGLLGRPAATGFTAQTQSNYVLNQVNIQIAKAVEAGDKNFTVRLDPPELGRVTVKMQFTQDGVVRAEVVADRRETLDMLRRDSRSLEKALEAGGHKTDMAGLSFSLDDGAGQESAGKAFAEAMLADRIDERMAAGAGNGTDGDGTATDDAEGAVLHLDSTDLEAILPYVTAETGIDVRV</sequence>
<dbReference type="InterPro" id="IPR021136">
    <property type="entry name" value="Flagellar_hook_control-like_C"/>
</dbReference>
<dbReference type="InterPro" id="IPR038610">
    <property type="entry name" value="FliK-like_C_sf"/>
</dbReference>
<dbReference type="KEGG" id="gso:PH603_06440"/>
<reference evidence="3" key="1">
    <citation type="submission" date="2023-01" db="EMBL/GenBank/DDBJ databases">
        <title>The genome sequence of Kordiimonadaceae bacterium 6D33.</title>
        <authorList>
            <person name="Liu Y."/>
        </authorList>
    </citation>
    <scope>NUCLEOTIDE SEQUENCE</scope>
    <source>
        <strain evidence="3">6D33</strain>
    </source>
</reference>
<name>A0AAF0BN31_9PROT</name>
<feature type="compositionally biased region" description="Low complexity" evidence="1">
    <location>
        <begin position="276"/>
        <end position="296"/>
    </location>
</feature>
<feature type="region of interest" description="Disordered" evidence="1">
    <location>
        <begin position="276"/>
        <end position="333"/>
    </location>
</feature>
<dbReference type="RefSeq" id="WP_289505205.1">
    <property type="nucleotide sequence ID" value="NZ_CP116805.1"/>
</dbReference>
<feature type="region of interest" description="Disordered" evidence="1">
    <location>
        <begin position="102"/>
        <end position="196"/>
    </location>
</feature>
<feature type="domain" description="Flagellar hook-length control protein-like C-terminal" evidence="2">
    <location>
        <begin position="447"/>
        <end position="528"/>
    </location>
</feature>
<feature type="compositionally biased region" description="Low complexity" evidence="1">
    <location>
        <begin position="126"/>
        <end position="144"/>
    </location>
</feature>
<dbReference type="Gene3D" id="3.30.750.140">
    <property type="match status" value="1"/>
</dbReference>
<feature type="region of interest" description="Disordered" evidence="1">
    <location>
        <begin position="348"/>
        <end position="412"/>
    </location>
</feature>
<evidence type="ECO:0000313" key="3">
    <source>
        <dbReference type="EMBL" id="WCL55396.1"/>
    </source>
</evidence>
<feature type="region of interest" description="Disordered" evidence="1">
    <location>
        <begin position="236"/>
        <end position="255"/>
    </location>
</feature>
<feature type="compositionally biased region" description="Polar residues" evidence="1">
    <location>
        <begin position="389"/>
        <end position="406"/>
    </location>
</feature>
<evidence type="ECO:0000313" key="4">
    <source>
        <dbReference type="Proteomes" id="UP001217500"/>
    </source>
</evidence>
<dbReference type="Pfam" id="PF02120">
    <property type="entry name" value="Flg_hook"/>
    <property type="match status" value="1"/>
</dbReference>